<dbReference type="AlphaFoldDB" id="A0A5J4NJ06"/>
<reference evidence="2 3" key="1">
    <citation type="journal article" date="2019" name="Gigascience">
        <title>Whole-genome sequence of the oriental lung fluke Paragonimus westermani.</title>
        <authorList>
            <person name="Oey H."/>
            <person name="Zakrzewski M."/>
            <person name="Narain K."/>
            <person name="Devi K.R."/>
            <person name="Agatsuma T."/>
            <person name="Nawaratna S."/>
            <person name="Gobert G.N."/>
            <person name="Jones M.K."/>
            <person name="Ragan M.A."/>
            <person name="McManus D.P."/>
            <person name="Krause L."/>
        </authorList>
    </citation>
    <scope>NUCLEOTIDE SEQUENCE [LARGE SCALE GENOMIC DNA]</scope>
    <source>
        <strain evidence="2 3">IND2009</strain>
    </source>
</reference>
<keyword evidence="1" id="KW-0472">Membrane</keyword>
<evidence type="ECO:0000313" key="3">
    <source>
        <dbReference type="Proteomes" id="UP000324629"/>
    </source>
</evidence>
<name>A0A5J4NJ06_9TREM</name>
<gene>
    <name evidence="2" type="ORF">DEA37_0007982</name>
</gene>
<protein>
    <submittedName>
        <fullName evidence="2">Uncharacterized protein</fullName>
    </submittedName>
</protein>
<evidence type="ECO:0000313" key="2">
    <source>
        <dbReference type="EMBL" id="KAA3675454.1"/>
    </source>
</evidence>
<keyword evidence="3" id="KW-1185">Reference proteome</keyword>
<feature type="transmembrane region" description="Helical" evidence="1">
    <location>
        <begin position="35"/>
        <end position="55"/>
    </location>
</feature>
<dbReference type="EMBL" id="QNGE01002512">
    <property type="protein sequence ID" value="KAA3675454.1"/>
    <property type="molecule type" value="Genomic_DNA"/>
</dbReference>
<keyword evidence="1" id="KW-1133">Transmembrane helix</keyword>
<organism evidence="2 3">
    <name type="scientific">Paragonimus westermani</name>
    <dbReference type="NCBI Taxonomy" id="34504"/>
    <lineage>
        <taxon>Eukaryota</taxon>
        <taxon>Metazoa</taxon>
        <taxon>Spiralia</taxon>
        <taxon>Lophotrochozoa</taxon>
        <taxon>Platyhelminthes</taxon>
        <taxon>Trematoda</taxon>
        <taxon>Digenea</taxon>
        <taxon>Plagiorchiida</taxon>
        <taxon>Troglotremata</taxon>
        <taxon>Troglotrematidae</taxon>
        <taxon>Paragonimus</taxon>
    </lineage>
</organism>
<evidence type="ECO:0000256" key="1">
    <source>
        <dbReference type="SAM" id="Phobius"/>
    </source>
</evidence>
<proteinExistence type="predicted"/>
<comment type="caution">
    <text evidence="2">The sequence shown here is derived from an EMBL/GenBank/DDBJ whole genome shotgun (WGS) entry which is preliminary data.</text>
</comment>
<accession>A0A5J4NJ06</accession>
<keyword evidence="1" id="KW-0812">Transmembrane</keyword>
<sequence>MSEVTRPCSFRLVPASAEIPRKMDPSKLRHFRGPIARRGVIYATILSSIFTYFVVRATFRRMNIPLQQFHELYDPEKEWKSLLESGVLKTVDKDGNLVNLTD</sequence>
<dbReference type="Proteomes" id="UP000324629">
    <property type="component" value="Unassembled WGS sequence"/>
</dbReference>